<dbReference type="FunCoup" id="F0ZYJ9">
    <property type="interactions" value="398"/>
</dbReference>
<dbReference type="PANTHER" id="PTHR46260">
    <property type="entry name" value="RING-TYPE DOMAIN-CONTAINING PROTEIN"/>
    <property type="match status" value="1"/>
</dbReference>
<evidence type="ECO:0000256" key="1">
    <source>
        <dbReference type="ARBA" id="ARBA00022441"/>
    </source>
</evidence>
<sequence length="360" mass="42809">MYSLGEENILKNYINKTNSITIVKKENQKEEYQKSNNNNNNNNNNNKENEGIYEIVSTKNEQLKCIPHYPRQMESYNKFNETYIFLFCGDDHNNINTLYGFNINSKKIEKFNFKNNLQKEFGTFRGSLFSISSTNDSIYILNGNKYLRYDINSQNTFLISNKSMMDSSMYKSSFFDGKENIYIVGGLLNGALQENIYQWNIRTNEFIKYAKTNGPVLESQLCYSPKEDCLYMLGGWISEHDYNQTIDVFNIKERTVTTIYKFNNKETLFSHSCYVPNNHSLYIYKWKINQFYRFDIKTKTIYPLPGCIKKTNFSRLLFDYKDSIYLPSNSSIYEYKCSLNKWFEHDLNIEHKYLYTCHRI</sequence>
<dbReference type="RefSeq" id="XP_003292486.1">
    <property type="nucleotide sequence ID" value="XM_003292438.1"/>
</dbReference>
<dbReference type="eggNOG" id="ENOG502REJP">
    <property type="taxonomic scope" value="Eukaryota"/>
</dbReference>
<gene>
    <name evidence="4" type="ORF">DICPUDRAFT_57996</name>
</gene>
<dbReference type="PANTHER" id="PTHR46260:SF3">
    <property type="entry name" value="RING-TYPE DOMAIN-CONTAINING PROTEIN"/>
    <property type="match status" value="1"/>
</dbReference>
<dbReference type="KEGG" id="dpp:DICPUDRAFT_57996"/>
<evidence type="ECO:0000256" key="2">
    <source>
        <dbReference type="ARBA" id="ARBA00022737"/>
    </source>
</evidence>
<keyword evidence="5" id="KW-1185">Reference proteome</keyword>
<dbReference type="OMA" id="KYAKTNG"/>
<protein>
    <submittedName>
        <fullName evidence="4">Uncharacterized protein</fullName>
    </submittedName>
</protein>
<evidence type="ECO:0000313" key="4">
    <source>
        <dbReference type="EMBL" id="EGC30985.1"/>
    </source>
</evidence>
<dbReference type="InterPro" id="IPR051746">
    <property type="entry name" value="Kelch_domain_containing_8"/>
</dbReference>
<evidence type="ECO:0000313" key="5">
    <source>
        <dbReference type="Proteomes" id="UP000001064"/>
    </source>
</evidence>
<proteinExistence type="predicted"/>
<feature type="compositionally biased region" description="Low complexity" evidence="3">
    <location>
        <begin position="34"/>
        <end position="46"/>
    </location>
</feature>
<reference evidence="5" key="1">
    <citation type="journal article" date="2011" name="Genome Biol.">
        <title>Comparative genomics of the social amoebae Dictyostelium discoideum and Dictyostelium purpureum.</title>
        <authorList>
            <consortium name="US DOE Joint Genome Institute (JGI-PGF)"/>
            <person name="Sucgang R."/>
            <person name="Kuo A."/>
            <person name="Tian X."/>
            <person name="Salerno W."/>
            <person name="Parikh A."/>
            <person name="Feasley C.L."/>
            <person name="Dalin E."/>
            <person name="Tu H."/>
            <person name="Huang E."/>
            <person name="Barry K."/>
            <person name="Lindquist E."/>
            <person name="Shapiro H."/>
            <person name="Bruce D."/>
            <person name="Schmutz J."/>
            <person name="Salamov A."/>
            <person name="Fey P."/>
            <person name="Gaudet P."/>
            <person name="Anjard C."/>
            <person name="Babu M.M."/>
            <person name="Basu S."/>
            <person name="Bushmanova Y."/>
            <person name="van der Wel H."/>
            <person name="Katoh-Kurasawa M."/>
            <person name="Dinh C."/>
            <person name="Coutinho P.M."/>
            <person name="Saito T."/>
            <person name="Elias M."/>
            <person name="Schaap P."/>
            <person name="Kay R.R."/>
            <person name="Henrissat B."/>
            <person name="Eichinger L."/>
            <person name="Rivero F."/>
            <person name="Putnam N.H."/>
            <person name="West C.M."/>
            <person name="Loomis W.F."/>
            <person name="Chisholm R.L."/>
            <person name="Shaulsky G."/>
            <person name="Strassmann J.E."/>
            <person name="Queller D.C."/>
            <person name="Kuspa A."/>
            <person name="Grigoriev I.V."/>
        </authorList>
    </citation>
    <scope>NUCLEOTIDE SEQUENCE [LARGE SCALE GENOMIC DNA]</scope>
    <source>
        <strain evidence="5">QSDP1</strain>
    </source>
</reference>
<dbReference type="EMBL" id="GL871285">
    <property type="protein sequence ID" value="EGC30985.1"/>
    <property type="molecule type" value="Genomic_DNA"/>
</dbReference>
<keyword evidence="2" id="KW-0677">Repeat</keyword>
<dbReference type="VEuPathDB" id="AmoebaDB:DICPUDRAFT_57996"/>
<dbReference type="Proteomes" id="UP000001064">
    <property type="component" value="Unassembled WGS sequence"/>
</dbReference>
<name>F0ZYJ9_DICPU</name>
<accession>F0ZYJ9</accession>
<dbReference type="InParanoid" id="F0ZYJ9"/>
<evidence type="ECO:0000256" key="3">
    <source>
        <dbReference type="SAM" id="MobiDB-lite"/>
    </source>
</evidence>
<feature type="region of interest" description="Disordered" evidence="3">
    <location>
        <begin position="29"/>
        <end position="48"/>
    </location>
</feature>
<organism evidence="4 5">
    <name type="scientific">Dictyostelium purpureum</name>
    <name type="common">Slime mold</name>
    <dbReference type="NCBI Taxonomy" id="5786"/>
    <lineage>
        <taxon>Eukaryota</taxon>
        <taxon>Amoebozoa</taxon>
        <taxon>Evosea</taxon>
        <taxon>Eumycetozoa</taxon>
        <taxon>Dictyostelia</taxon>
        <taxon>Dictyosteliales</taxon>
        <taxon>Dictyosteliaceae</taxon>
        <taxon>Dictyostelium</taxon>
    </lineage>
</organism>
<dbReference type="OrthoDB" id="21903at2759"/>
<keyword evidence="1" id="KW-0880">Kelch repeat</keyword>
<dbReference type="InterPro" id="IPR015915">
    <property type="entry name" value="Kelch-typ_b-propeller"/>
</dbReference>
<dbReference type="GeneID" id="10508286"/>
<dbReference type="AlphaFoldDB" id="F0ZYJ9"/>
<dbReference type="SUPFAM" id="SSF117281">
    <property type="entry name" value="Kelch motif"/>
    <property type="match status" value="1"/>
</dbReference>
<dbReference type="Gene3D" id="2.120.10.80">
    <property type="entry name" value="Kelch-type beta propeller"/>
    <property type="match status" value="1"/>
</dbReference>